<keyword evidence="3" id="KW-0067">ATP-binding</keyword>
<evidence type="ECO:0000256" key="3">
    <source>
        <dbReference type="ARBA" id="ARBA00022840"/>
    </source>
</evidence>
<keyword evidence="1" id="KW-0813">Transport</keyword>
<proteinExistence type="predicted"/>
<keyword evidence="6" id="KW-1185">Reference proteome</keyword>
<dbReference type="Gene3D" id="3.40.50.300">
    <property type="entry name" value="P-loop containing nucleotide triphosphate hydrolases"/>
    <property type="match status" value="1"/>
</dbReference>
<dbReference type="GO" id="GO:0015833">
    <property type="term" value="P:peptide transport"/>
    <property type="evidence" value="ECO:0007669"/>
    <property type="project" value="InterPro"/>
</dbReference>
<organism evidence="5 6">
    <name type="scientific">Kouleothrix aurantiaca</name>
    <dbReference type="NCBI Taxonomy" id="186479"/>
    <lineage>
        <taxon>Bacteria</taxon>
        <taxon>Bacillati</taxon>
        <taxon>Chloroflexota</taxon>
        <taxon>Chloroflexia</taxon>
        <taxon>Chloroflexales</taxon>
        <taxon>Roseiflexineae</taxon>
        <taxon>Roseiflexaceae</taxon>
        <taxon>Kouleothrix</taxon>
    </lineage>
</organism>
<dbReference type="EMBL" id="LJCR01002965">
    <property type="protein sequence ID" value="KPV48080.1"/>
    <property type="molecule type" value="Genomic_DNA"/>
</dbReference>
<evidence type="ECO:0000313" key="6">
    <source>
        <dbReference type="Proteomes" id="UP000050509"/>
    </source>
</evidence>
<evidence type="ECO:0000259" key="4">
    <source>
        <dbReference type="Pfam" id="PF08352"/>
    </source>
</evidence>
<dbReference type="Pfam" id="PF08352">
    <property type="entry name" value="oligo_HPY"/>
    <property type="match status" value="1"/>
</dbReference>
<name>A0A0P9CQX1_9CHLR</name>
<dbReference type="GO" id="GO:0005524">
    <property type="term" value="F:ATP binding"/>
    <property type="evidence" value="ECO:0007669"/>
    <property type="project" value="UniProtKB-KW"/>
</dbReference>
<evidence type="ECO:0000313" key="5">
    <source>
        <dbReference type="EMBL" id="KPV48080.1"/>
    </source>
</evidence>
<dbReference type="InterPro" id="IPR027417">
    <property type="entry name" value="P-loop_NTPase"/>
</dbReference>
<protein>
    <recommendedName>
        <fullName evidence="4">Oligopeptide/dipeptide ABC transporter C-terminal domain-containing protein</fullName>
    </recommendedName>
</protein>
<feature type="domain" description="Oligopeptide/dipeptide ABC transporter C-terminal" evidence="4">
    <location>
        <begin position="1"/>
        <end position="56"/>
    </location>
</feature>
<gene>
    <name evidence="5" type="ORF">SE17_39990</name>
</gene>
<dbReference type="PANTHER" id="PTHR43067">
    <property type="entry name" value="OLIGOPEPTIDE/DIPEPTIDE ABC TRANSPORTER, ATPASE SUBUNIT"/>
    <property type="match status" value="1"/>
</dbReference>
<dbReference type="AlphaFoldDB" id="A0A0P9CQX1"/>
<dbReference type="InterPro" id="IPR013563">
    <property type="entry name" value="Oligopep_ABC_C"/>
</dbReference>
<accession>A0A0P9CQX1</accession>
<comment type="caution">
    <text evidence="5">The sequence shown here is derived from an EMBL/GenBank/DDBJ whole genome shotgun (WGS) entry which is preliminary data.</text>
</comment>
<reference evidence="5 6" key="1">
    <citation type="submission" date="2015-09" db="EMBL/GenBank/DDBJ databases">
        <title>Draft genome sequence of Kouleothrix aurantiaca JCM 19913.</title>
        <authorList>
            <person name="Hemp J."/>
        </authorList>
    </citation>
    <scope>NUCLEOTIDE SEQUENCE [LARGE SCALE GENOMIC DNA]</scope>
    <source>
        <strain evidence="5 6">COM-B</strain>
    </source>
</reference>
<dbReference type="Proteomes" id="UP000050509">
    <property type="component" value="Unassembled WGS sequence"/>
</dbReference>
<keyword evidence="2" id="KW-0547">Nucleotide-binding</keyword>
<sequence length="83" mass="9512">MEEADTPTLFAEPLRPYTQHLIRSLPKIDDRSVCESLPGRPPALDNPPSGCRFHPRWSRLARTTAWHASWCWKTALACARRTL</sequence>
<dbReference type="PANTHER" id="PTHR43067:SF2">
    <property type="entry name" value="OLIGOPEPTIDE ABC TRANSPORTER, ATP-BINDING PROTEIN"/>
    <property type="match status" value="1"/>
</dbReference>
<evidence type="ECO:0000256" key="2">
    <source>
        <dbReference type="ARBA" id="ARBA00022741"/>
    </source>
</evidence>
<dbReference type="NCBIfam" id="TIGR01727">
    <property type="entry name" value="oligo_HPY"/>
    <property type="match status" value="1"/>
</dbReference>
<evidence type="ECO:0000256" key="1">
    <source>
        <dbReference type="ARBA" id="ARBA00022448"/>
    </source>
</evidence>